<sequence length="802" mass="92042">MGSFTEETGSVLPVEFISYECEVNQDFKKYLSNHNFEHFGFNYNVVTILGSQSSGKSFFLNSLFGLHFQVMDAKLGHSQTTKGIWAAFVTNDAKAGNKCSLVIDVEGTDSRERGEGRLTFEHRSSLLSLALSDCVIINLWYNSLGNLTSSNYGLLRTVVEANLELLNSTENEDHPKTILLFCVRDWFEEIAPIGMELIHIYIYISAETVKSYVLTKYMTSIWNEISKPEKFKDLSFDSIFNIEIFGLPNAIAKPEIFKSEVESIRNLWETKIRPKSYSRRVPSDGFFLYANNLWKTIMEQDHLDIPSQKEMLSNYRCNEIKNVAIEAVSYEIAQLLSQSQKEVIPDFRISATDVILKAIDTYLLQASRYEKKISSSVANEMIVTLCEKMQPIFDANVGHFTKGLVIKARKLLGDEFMVQTEDKDLQISGKNPLEVWPKFLAKCQKIHENLQGELEGYSREYTLEHTYQDLKIQYTFDIGGVTDYLGVCIKNEIDLERARHLELLKSHLESLCNFSFKNVSSTLLQRNITGEIFSGIINGIIEQNCDNAEKYSESYKGIVGEIKDNEFLCFIRIVVLNNAEENLQRIESAIVDTVVARFESFFQYQEYNGESVPRDWTKASEDILKGSFADSRKDALSIVQAVKDYKPVNISIPQCTIDADHLLYRDFQVKRERISSLPDNIEEKCKSKFYELYRYAQTLQTAGSSLSGWKNVPPLFWLILLILGWNELRAIFRTVFKIQIVLPLLVAFFFLVNWVSTSFLATARFITYLRAILLFQVYCSNPRPDSANVNVHYLMDREHCHP</sequence>
<dbReference type="OrthoDB" id="1597724at2759"/>
<comment type="function">
    <text evidence="9">Probable GTP-binding protein that may be involved in cell development.</text>
</comment>
<dbReference type="PANTHER" id="PTHR45923">
    <property type="entry name" value="PROTEIN SEY1"/>
    <property type="match status" value="1"/>
</dbReference>
<dbReference type="InterPro" id="IPR027417">
    <property type="entry name" value="P-loop_NTPase"/>
</dbReference>
<keyword evidence="6 9" id="KW-0342">GTP-binding</keyword>
<dbReference type="PROSITE" id="PS51715">
    <property type="entry name" value="G_GB1_RHD3"/>
    <property type="match status" value="1"/>
</dbReference>
<dbReference type="Proteomes" id="UP000031512">
    <property type="component" value="Chromosome 3"/>
</dbReference>
<evidence type="ECO:0000256" key="8">
    <source>
        <dbReference type="ARBA" id="ARBA00029381"/>
    </source>
</evidence>
<feature type="topological domain" description="Lumenal" evidence="9">
    <location>
        <begin position="733"/>
        <end position="735"/>
    </location>
</feature>
<dbReference type="SUPFAM" id="SSF52540">
    <property type="entry name" value="P-loop containing nucleoside triphosphate hydrolases"/>
    <property type="match status" value="1"/>
</dbReference>
<keyword evidence="13" id="KW-1185">Reference proteome</keyword>
<keyword evidence="7 9" id="KW-0472">Membrane</keyword>
<evidence type="ECO:0000256" key="5">
    <source>
        <dbReference type="ARBA" id="ARBA00022989"/>
    </source>
</evidence>
<evidence type="ECO:0000256" key="10">
    <source>
        <dbReference type="SAM" id="Phobius"/>
    </source>
</evidence>
<dbReference type="InterPro" id="IPR030386">
    <property type="entry name" value="G_GB1_RHD3_dom"/>
</dbReference>
<dbReference type="GO" id="GO:0005789">
    <property type="term" value="C:endoplasmic reticulum membrane"/>
    <property type="evidence" value="ECO:0007669"/>
    <property type="project" value="UniProtKB-SubCell"/>
</dbReference>
<evidence type="ECO:0000256" key="9">
    <source>
        <dbReference type="HAMAP-Rule" id="MF_03109"/>
    </source>
</evidence>
<dbReference type="GO" id="GO:0016320">
    <property type="term" value="P:endoplasmic reticulum membrane fusion"/>
    <property type="evidence" value="ECO:0007669"/>
    <property type="project" value="TreeGrafter"/>
</dbReference>
<dbReference type="GeneID" id="15806445"/>
<evidence type="ECO:0000313" key="12">
    <source>
        <dbReference type="EMBL" id="AFZ81382.1"/>
    </source>
</evidence>
<dbReference type="InterPro" id="IPR008803">
    <property type="entry name" value="RHD3/Sey1"/>
</dbReference>
<proteinExistence type="inferred from homology"/>
<accession>L0B0M7</accession>
<dbReference type="AlphaFoldDB" id="L0B0M7"/>
<dbReference type="GO" id="GO:0005525">
    <property type="term" value="F:GTP binding"/>
    <property type="evidence" value="ECO:0007669"/>
    <property type="project" value="UniProtKB-UniRule"/>
</dbReference>
<dbReference type="eggNOG" id="KOG2203">
    <property type="taxonomic scope" value="Eukaryota"/>
</dbReference>
<evidence type="ECO:0000256" key="2">
    <source>
        <dbReference type="ARBA" id="ARBA00022741"/>
    </source>
</evidence>
<dbReference type="RefSeq" id="XP_004831048.1">
    <property type="nucleotide sequence ID" value="XM_004830991.1"/>
</dbReference>
<gene>
    <name evidence="12" type="ORF">BEWA_007910</name>
</gene>
<reference evidence="12 13" key="1">
    <citation type="journal article" date="2012" name="BMC Genomics">
        <title>Comparative genomic analysis and phylogenetic position of Theileria equi.</title>
        <authorList>
            <person name="Kappmeyer L.S."/>
            <person name="Thiagarajan M."/>
            <person name="Herndon D.R."/>
            <person name="Ramsay J.D."/>
            <person name="Caler E."/>
            <person name="Djikeng A."/>
            <person name="Gillespie J.J."/>
            <person name="Lau A.O."/>
            <person name="Roalson E.H."/>
            <person name="Silva J.C."/>
            <person name="Silva M.G."/>
            <person name="Suarez C.E."/>
            <person name="Ueti M.W."/>
            <person name="Nene V.M."/>
            <person name="Mealey R.H."/>
            <person name="Knowles D.P."/>
            <person name="Brayton K.A."/>
        </authorList>
    </citation>
    <scope>NUCLEOTIDE SEQUENCE [LARGE SCALE GENOMIC DNA]</scope>
    <source>
        <strain evidence="12 13">WA</strain>
    </source>
</reference>
<keyword evidence="4 9" id="KW-0256">Endoplasmic reticulum</keyword>
<organism evidence="12 13">
    <name type="scientific">Theileria equi strain WA</name>
    <dbReference type="NCBI Taxonomy" id="1537102"/>
    <lineage>
        <taxon>Eukaryota</taxon>
        <taxon>Sar</taxon>
        <taxon>Alveolata</taxon>
        <taxon>Apicomplexa</taxon>
        <taxon>Aconoidasida</taxon>
        <taxon>Piroplasmida</taxon>
        <taxon>Theileriidae</taxon>
        <taxon>Theileria</taxon>
    </lineage>
</organism>
<evidence type="ECO:0000256" key="4">
    <source>
        <dbReference type="ARBA" id="ARBA00022824"/>
    </source>
</evidence>
<comment type="function">
    <text evidence="8">Probable GTP-binding protein involved in generating and maintaining the structure of the tubular endoplasmic reticulum network.</text>
</comment>
<dbReference type="EC" id="3.6.5.-" evidence="9"/>
<evidence type="ECO:0000256" key="6">
    <source>
        <dbReference type="ARBA" id="ARBA00023134"/>
    </source>
</evidence>
<dbReference type="GO" id="GO:0003924">
    <property type="term" value="F:GTPase activity"/>
    <property type="evidence" value="ECO:0007669"/>
    <property type="project" value="UniProtKB-UniRule"/>
</dbReference>
<dbReference type="CDD" id="cd01851">
    <property type="entry name" value="GBP"/>
    <property type="match status" value="1"/>
</dbReference>
<dbReference type="Pfam" id="PF05879">
    <property type="entry name" value="RHD3_GTPase"/>
    <property type="match status" value="1"/>
</dbReference>
<feature type="topological domain" description="Cytoplasmic" evidence="9">
    <location>
        <begin position="1"/>
        <end position="711"/>
    </location>
</feature>
<dbReference type="InterPro" id="IPR046758">
    <property type="entry name" value="Sey1/RHD3-like_3HB"/>
</dbReference>
<dbReference type="VEuPathDB" id="PiroplasmaDB:BEWA_007910"/>
<dbReference type="PANTHER" id="PTHR45923:SF2">
    <property type="entry name" value="PROTEIN SEY1"/>
    <property type="match status" value="1"/>
</dbReference>
<dbReference type="STRING" id="1537102.L0B0M7"/>
<comment type="similarity">
    <text evidence="9">Belongs to the TRAFAC class dynamin-like GTPase superfamily. GB1/RHD3 GTPase family. RHD3 subfamily.</text>
</comment>
<evidence type="ECO:0000313" key="13">
    <source>
        <dbReference type="Proteomes" id="UP000031512"/>
    </source>
</evidence>
<evidence type="ECO:0000256" key="7">
    <source>
        <dbReference type="ARBA" id="ARBA00023136"/>
    </source>
</evidence>
<dbReference type="Gene3D" id="3.40.50.300">
    <property type="entry name" value="P-loop containing nucleotide triphosphate hydrolases"/>
    <property type="match status" value="1"/>
</dbReference>
<dbReference type="Pfam" id="PF20428">
    <property type="entry name" value="Sey1_3HB"/>
    <property type="match status" value="1"/>
</dbReference>
<evidence type="ECO:0000256" key="3">
    <source>
        <dbReference type="ARBA" id="ARBA00022801"/>
    </source>
</evidence>
<dbReference type="KEGG" id="beq:BEWA_007910"/>
<feature type="domain" description="GB1/RHD3-type G" evidence="11">
    <location>
        <begin position="40"/>
        <end position="290"/>
    </location>
</feature>
<name>L0B0M7_THEEQ</name>
<evidence type="ECO:0000256" key="1">
    <source>
        <dbReference type="ARBA" id="ARBA00022692"/>
    </source>
</evidence>
<dbReference type="EMBL" id="CP001670">
    <property type="protein sequence ID" value="AFZ81382.1"/>
    <property type="molecule type" value="Genomic_DNA"/>
</dbReference>
<protein>
    <recommendedName>
        <fullName evidence="9">Protein SEY1 homolog</fullName>
        <ecNumber evidence="9">3.6.5.-</ecNumber>
    </recommendedName>
</protein>
<keyword evidence="1 9" id="KW-0812">Transmembrane</keyword>
<dbReference type="HAMAP" id="MF_03109">
    <property type="entry name" value="Sey1"/>
    <property type="match status" value="1"/>
</dbReference>
<keyword evidence="3 9" id="KW-0378">Hydrolase</keyword>
<feature type="binding site" evidence="9">
    <location>
        <begin position="50"/>
        <end position="57"/>
    </location>
    <ligand>
        <name>GTP</name>
        <dbReference type="ChEBI" id="CHEBI:37565"/>
    </ligand>
</feature>
<evidence type="ECO:0000259" key="11">
    <source>
        <dbReference type="PROSITE" id="PS51715"/>
    </source>
</evidence>
<feature type="topological domain" description="Cytoplasmic" evidence="9">
    <location>
        <begin position="757"/>
        <end position="802"/>
    </location>
</feature>
<comment type="subcellular location">
    <subcellularLocation>
        <location evidence="9">Endoplasmic reticulum membrane</location>
        <topology evidence="9">Multi-pass membrane protein</topology>
    </subcellularLocation>
</comment>
<keyword evidence="2 9" id="KW-0547">Nucleotide-binding</keyword>
<feature type="transmembrane region" description="Helical" evidence="10">
    <location>
        <begin position="744"/>
        <end position="766"/>
    </location>
</feature>
<keyword evidence="5 9" id="KW-1133">Transmembrane helix</keyword>